<proteinExistence type="predicted"/>
<accession>A0A1A6DU64</accession>
<dbReference type="EMBL" id="LZDH01000056">
    <property type="protein sequence ID" value="OBS30324.1"/>
    <property type="molecule type" value="Genomic_DNA"/>
</dbReference>
<dbReference type="AlphaFoldDB" id="A0A1A6DU64"/>
<gene>
    <name evidence="1" type="ORF">A9O67_04580</name>
</gene>
<evidence type="ECO:0000313" key="2">
    <source>
        <dbReference type="Proteomes" id="UP000091969"/>
    </source>
</evidence>
<comment type="caution">
    <text evidence="1">The sequence shown here is derived from an EMBL/GenBank/DDBJ whole genome shotgun (WGS) entry which is preliminary data.</text>
</comment>
<organism evidence="1 2">
    <name type="scientific">Tepidimonas fonticaldi</name>
    <dbReference type="NCBI Taxonomy" id="1101373"/>
    <lineage>
        <taxon>Bacteria</taxon>
        <taxon>Pseudomonadati</taxon>
        <taxon>Pseudomonadota</taxon>
        <taxon>Betaproteobacteria</taxon>
        <taxon>Burkholderiales</taxon>
        <taxon>Tepidimonas</taxon>
    </lineage>
</organism>
<name>A0A1A6DU64_9BURK</name>
<keyword evidence="2" id="KW-1185">Reference proteome</keyword>
<dbReference type="Proteomes" id="UP000091969">
    <property type="component" value="Unassembled WGS sequence"/>
</dbReference>
<sequence length="88" mass="9676">MASASRIALAVFWMRERTIQSRMLGMAIAAKMAKIATVTMASMRVTPLLRSRVYTATEERGAQVRARLQSVTMCAMIEAQLVNEPADG</sequence>
<protein>
    <submittedName>
        <fullName evidence="1">Uncharacterized protein</fullName>
    </submittedName>
</protein>
<evidence type="ECO:0000313" key="1">
    <source>
        <dbReference type="EMBL" id="OBS30324.1"/>
    </source>
</evidence>
<reference evidence="1 2" key="1">
    <citation type="submission" date="2016-06" db="EMBL/GenBank/DDBJ databases">
        <title>Genome sequence of Tepidimonas fonticaldi PL17.</title>
        <authorList>
            <person name="Pinnaka A.K."/>
        </authorList>
    </citation>
    <scope>NUCLEOTIDE SEQUENCE [LARGE SCALE GENOMIC DNA]</scope>
    <source>
        <strain evidence="1 2">PL17</strain>
    </source>
</reference>